<feature type="domain" description="DUF4815" evidence="1">
    <location>
        <begin position="14"/>
        <end position="72"/>
    </location>
</feature>
<evidence type="ECO:0000259" key="1">
    <source>
        <dbReference type="Pfam" id="PF16075"/>
    </source>
</evidence>
<dbReference type="Pfam" id="PF16075">
    <property type="entry name" value="DUF4815"/>
    <property type="match status" value="3"/>
</dbReference>
<proteinExistence type="predicted"/>
<protein>
    <recommendedName>
        <fullName evidence="1">DUF4815 domain-containing protein</fullName>
    </recommendedName>
</protein>
<sequence>MTELKTNFNVAPFYDDYDEDKQYYRILFRPGTAVQARELTQLQTILQRQISRFGNSIYKDGSIIEGCNFTTFPRMAQVKFKDSNTNTLDFSYISADFFSTGGYSNSVLLVSNTTDLRATVFKAFDGAESVVDLGYADTNRAYVIYINTGNNGATSFSTASEQIDVYNSAQDKSGSLSVANRLGVVYTLSSNATVNALGRGYGMHVGAGVIYQKGFFQKTLPQNFIIREHSSNAAGIRVGFDTNEYIVKPTTDISLYDNSIGSTNYSAPGAYRLKLSPVPVYYDAGNTSVTVPANFLPVVEFDGGDGRIVELAKDPQLSILGDIMAKRTFEESGDYVVKPFQVDVTAHESNNALFYYTASPGIAYVDGYRVELLSPRRTVVERATSTNTAIDQPIRVSYGNYCYINEFAGIIDFQQLTQVAIYDQPQETLSKYQARTTPSGNLVGYCNIRSVKHHDLRKGRPSGEHVLYLFNVRMNTGKNFTYDAKSIYIDGSKGKVYADFVLNNAGGVDIVDPDLTRAIFDTGLGGVKSISNVGFVYRPTLTGTIVPSPTGSYAAFTLSGTDIYNYGVGFLSDVDSEDINIMFAQDTLANTIASNAYAQGANSTAANVNSITDYPFTGGLYVGSGIYFSNGSSISYNTVSAVNSANSITVVPNTVPGGVLTAKPFYKQGTHVDFTGSGNTVFVDSSTQVTINLEMTPDVTGYDFYAQIPVKRVNAQPIPKVVNKDRYVEIDCGTHPAGTTGPWCLGIPDVYNVANVFFGATYSETNADRSDWFYLDNGQTGAYYGLSYLKLLPKYTGVLSNSSKLLVKFDHFEAAATSTKMGFFDINSYPIDDVNLANTAAIQTAEIPLFTDITGTLYDLRNQIDFRAVMSSTANSATVIANATENPANNSTTFNLGGVGAQFVADTGSNFTYDVEYYLPRKDILTINKDGALVVKLGLPSLTPQTPVINKTGLALAELYVPPYPSLTFTEAE</sequence>
<evidence type="ECO:0000313" key="2">
    <source>
        <dbReference type="EMBL" id="CAB5221291.1"/>
    </source>
</evidence>
<organism evidence="2">
    <name type="scientific">uncultured Caudovirales phage</name>
    <dbReference type="NCBI Taxonomy" id="2100421"/>
    <lineage>
        <taxon>Viruses</taxon>
        <taxon>Duplodnaviria</taxon>
        <taxon>Heunggongvirae</taxon>
        <taxon>Uroviricota</taxon>
        <taxon>Caudoviricetes</taxon>
        <taxon>Peduoviridae</taxon>
        <taxon>Maltschvirus</taxon>
        <taxon>Maltschvirus maltsch</taxon>
    </lineage>
</organism>
<dbReference type="EMBL" id="LR798287">
    <property type="protein sequence ID" value="CAB5221291.1"/>
    <property type="molecule type" value="Genomic_DNA"/>
</dbReference>
<gene>
    <name evidence="2" type="ORF">UFOVP245_118</name>
</gene>
<reference evidence="2" key="1">
    <citation type="submission" date="2020-05" db="EMBL/GenBank/DDBJ databases">
        <authorList>
            <person name="Chiriac C."/>
            <person name="Salcher M."/>
            <person name="Ghai R."/>
            <person name="Kavagutti S V."/>
        </authorList>
    </citation>
    <scope>NUCLEOTIDE SEQUENCE</scope>
</reference>
<name>A0A6J7WTH8_9CAUD</name>
<feature type="domain" description="DUF4815" evidence="1">
    <location>
        <begin position="204"/>
        <end position="389"/>
    </location>
</feature>
<dbReference type="InterPro" id="IPR032096">
    <property type="entry name" value="DUF4815"/>
</dbReference>
<accession>A0A6J7WTH8</accession>
<feature type="domain" description="DUF4815" evidence="1">
    <location>
        <begin position="891"/>
        <end position="965"/>
    </location>
</feature>